<organism evidence="2 3">
    <name type="scientific">Euplotes crassus</name>
    <dbReference type="NCBI Taxonomy" id="5936"/>
    <lineage>
        <taxon>Eukaryota</taxon>
        <taxon>Sar</taxon>
        <taxon>Alveolata</taxon>
        <taxon>Ciliophora</taxon>
        <taxon>Intramacronucleata</taxon>
        <taxon>Spirotrichea</taxon>
        <taxon>Hypotrichia</taxon>
        <taxon>Euplotida</taxon>
        <taxon>Euplotidae</taxon>
        <taxon>Moneuplotes</taxon>
    </lineage>
</organism>
<sequence length="393" mass="45009">MISFKQKFVTRICASYYQKAIINTPQSTPKGDLKTLRLPLGLPKELEEIKRKVLESKTFYDVLQTDEGFLALQSFLVSYQTMYLDQFTFQTMLGNILENYDEFEAIEIYDILEPSGGGVISIKEFYVFILLVAAICDEKSLECLYHHTPLIFKVISGDQKFVNKDRIESILRIVGYDEIEAQKKIDTFGFTNESLVNEEDFQLLLFSIFKENTSNLNEFEMTQEEIKIADEDITESMRFEEIKNKLELNSIDQSEGHGKKPIEEADFEDPFNDMHSPNEDLAGRKELTNAPLNNPDYDSNPYGTKAYCTSKGGHNLSNNTLLNKGKKSGNQKSIDPYADPQFENGASYRSKSQRSKSHISRESIHSKTEGQIQTNTQTRDETYCCGKKKCIIF</sequence>
<dbReference type="EMBL" id="CAMPGE010013634">
    <property type="protein sequence ID" value="CAI2372354.1"/>
    <property type="molecule type" value="Genomic_DNA"/>
</dbReference>
<feature type="region of interest" description="Disordered" evidence="1">
    <location>
        <begin position="249"/>
        <end position="281"/>
    </location>
</feature>
<keyword evidence="3" id="KW-1185">Reference proteome</keyword>
<accession>A0AAD1XDK7</accession>
<evidence type="ECO:0000313" key="2">
    <source>
        <dbReference type="EMBL" id="CAI2372354.1"/>
    </source>
</evidence>
<name>A0AAD1XDK7_EUPCR</name>
<evidence type="ECO:0000256" key="1">
    <source>
        <dbReference type="SAM" id="MobiDB-lite"/>
    </source>
</evidence>
<comment type="caution">
    <text evidence="2">The sequence shown here is derived from an EMBL/GenBank/DDBJ whole genome shotgun (WGS) entry which is preliminary data.</text>
</comment>
<proteinExistence type="predicted"/>
<evidence type="ECO:0008006" key="4">
    <source>
        <dbReference type="Google" id="ProtNLM"/>
    </source>
</evidence>
<feature type="region of interest" description="Disordered" evidence="1">
    <location>
        <begin position="317"/>
        <end position="376"/>
    </location>
</feature>
<feature type="compositionally biased region" description="Basic and acidic residues" evidence="1">
    <location>
        <begin position="254"/>
        <end position="263"/>
    </location>
</feature>
<dbReference type="Proteomes" id="UP001295684">
    <property type="component" value="Unassembled WGS sequence"/>
</dbReference>
<protein>
    <recommendedName>
        <fullName evidence="4">EF-hand domain-containing protein</fullName>
    </recommendedName>
</protein>
<feature type="compositionally biased region" description="Basic and acidic residues" evidence="1">
    <location>
        <begin position="359"/>
        <end position="368"/>
    </location>
</feature>
<dbReference type="InterPro" id="IPR011992">
    <property type="entry name" value="EF-hand-dom_pair"/>
</dbReference>
<dbReference type="SUPFAM" id="SSF47473">
    <property type="entry name" value="EF-hand"/>
    <property type="match status" value="1"/>
</dbReference>
<reference evidence="2" key="1">
    <citation type="submission" date="2023-07" db="EMBL/GenBank/DDBJ databases">
        <authorList>
            <consortium name="AG Swart"/>
            <person name="Singh M."/>
            <person name="Singh A."/>
            <person name="Seah K."/>
            <person name="Emmerich C."/>
        </authorList>
    </citation>
    <scope>NUCLEOTIDE SEQUENCE</scope>
    <source>
        <strain evidence="2">DP1</strain>
    </source>
</reference>
<dbReference type="AlphaFoldDB" id="A0AAD1XDK7"/>
<gene>
    <name evidence="2" type="ORF">ECRASSUSDP1_LOCUS13683</name>
</gene>
<evidence type="ECO:0000313" key="3">
    <source>
        <dbReference type="Proteomes" id="UP001295684"/>
    </source>
</evidence>